<organism evidence="1">
    <name type="scientific">Anguilla anguilla</name>
    <name type="common">European freshwater eel</name>
    <name type="synonym">Muraena anguilla</name>
    <dbReference type="NCBI Taxonomy" id="7936"/>
    <lineage>
        <taxon>Eukaryota</taxon>
        <taxon>Metazoa</taxon>
        <taxon>Chordata</taxon>
        <taxon>Craniata</taxon>
        <taxon>Vertebrata</taxon>
        <taxon>Euteleostomi</taxon>
        <taxon>Actinopterygii</taxon>
        <taxon>Neopterygii</taxon>
        <taxon>Teleostei</taxon>
        <taxon>Anguilliformes</taxon>
        <taxon>Anguillidae</taxon>
        <taxon>Anguilla</taxon>
    </lineage>
</organism>
<evidence type="ECO:0000313" key="1">
    <source>
        <dbReference type="EMBL" id="JAH78529.1"/>
    </source>
</evidence>
<accession>A0A0E9VK65</accession>
<dbReference type="EMBL" id="GBXM01030048">
    <property type="protein sequence ID" value="JAH78529.1"/>
    <property type="molecule type" value="Transcribed_RNA"/>
</dbReference>
<proteinExistence type="predicted"/>
<reference evidence="1" key="2">
    <citation type="journal article" date="2015" name="Fish Shellfish Immunol.">
        <title>Early steps in the European eel (Anguilla anguilla)-Vibrio vulnificus interaction in the gills: Role of the RtxA13 toxin.</title>
        <authorList>
            <person name="Callol A."/>
            <person name="Pajuelo D."/>
            <person name="Ebbesson L."/>
            <person name="Teles M."/>
            <person name="MacKenzie S."/>
            <person name="Amaro C."/>
        </authorList>
    </citation>
    <scope>NUCLEOTIDE SEQUENCE</scope>
</reference>
<dbReference type="AlphaFoldDB" id="A0A0E9VK65"/>
<name>A0A0E9VK65_ANGAN</name>
<reference evidence="1" key="1">
    <citation type="submission" date="2014-11" db="EMBL/GenBank/DDBJ databases">
        <authorList>
            <person name="Amaro Gonzalez C."/>
        </authorList>
    </citation>
    <scope>NUCLEOTIDE SEQUENCE</scope>
</reference>
<sequence length="30" mass="3266">MSGDLGWGLVSEFIILSLQSNLVQSLAKRC</sequence>
<protein>
    <submittedName>
        <fullName evidence="1">Uncharacterized protein</fullName>
    </submittedName>
</protein>